<keyword evidence="2" id="KW-1185">Reference proteome</keyword>
<protein>
    <submittedName>
        <fullName evidence="1">Aspartate/glutamate racemase family protein</fullName>
    </submittedName>
</protein>
<dbReference type="PANTHER" id="PTHR40267:SF1">
    <property type="entry name" value="BLR3294 PROTEIN"/>
    <property type="match status" value="1"/>
</dbReference>
<dbReference type="InterPro" id="IPR026286">
    <property type="entry name" value="MaiA/AMDase"/>
</dbReference>
<accession>A0ABS6N6Z1</accession>
<evidence type="ECO:0000313" key="1">
    <source>
        <dbReference type="EMBL" id="MBV2359772.1"/>
    </source>
</evidence>
<gene>
    <name evidence="1" type="ORF">KUH32_08295</name>
</gene>
<evidence type="ECO:0000313" key="2">
    <source>
        <dbReference type="Proteomes" id="UP001166293"/>
    </source>
</evidence>
<sequence>MTGFPYTLDDPDTAATLGLIVLQADQTIEADFRRLFPNNGLTLHVTRIPSGDDLTSDSIARMESDLPHAAGLFPRAAAFDAVGYACTSGTTLIGAERVAALVSGACRTRHVCDPLTAAIAACRHLGAQRIGLVSPYSADIAMPVRRAFETAGIVVANAVSFGETQEARVVRISAGSIRAAAEAVARSGVDAVFLSCTNLRTLDVIPDIEATLGLPVFGSNLALARAMGRHVPHGRPAGNFRLLSV</sequence>
<organism evidence="1 2">
    <name type="scientific">Thalassococcus arenae</name>
    <dbReference type="NCBI Taxonomy" id="2851652"/>
    <lineage>
        <taxon>Bacteria</taxon>
        <taxon>Pseudomonadati</taxon>
        <taxon>Pseudomonadota</taxon>
        <taxon>Alphaproteobacteria</taxon>
        <taxon>Rhodobacterales</taxon>
        <taxon>Roseobacteraceae</taxon>
        <taxon>Thalassococcus</taxon>
    </lineage>
</organism>
<dbReference type="RefSeq" id="WP_217777567.1">
    <property type="nucleotide sequence ID" value="NZ_JAHRWL010000001.1"/>
</dbReference>
<dbReference type="EMBL" id="JAHRWL010000001">
    <property type="protein sequence ID" value="MBV2359772.1"/>
    <property type="molecule type" value="Genomic_DNA"/>
</dbReference>
<proteinExistence type="predicted"/>
<reference evidence="1" key="1">
    <citation type="submission" date="2021-06" db="EMBL/GenBank/DDBJ databases">
        <title>Thalassococcus sp. CAU 1522 isolated from sea sand, Republic of Korea.</title>
        <authorList>
            <person name="Kim W."/>
        </authorList>
    </citation>
    <scope>NUCLEOTIDE SEQUENCE</scope>
    <source>
        <strain evidence="1">CAU 1522</strain>
    </source>
</reference>
<dbReference type="Proteomes" id="UP001166293">
    <property type="component" value="Unassembled WGS sequence"/>
</dbReference>
<dbReference type="Pfam" id="PF17645">
    <property type="entry name" value="Amdase"/>
    <property type="match status" value="1"/>
</dbReference>
<comment type="caution">
    <text evidence="1">The sequence shown here is derived from an EMBL/GenBank/DDBJ whole genome shotgun (WGS) entry which is preliminary data.</text>
</comment>
<dbReference type="PIRSF" id="PIRSF015736">
    <property type="entry name" value="MI"/>
    <property type="match status" value="1"/>
</dbReference>
<name>A0ABS6N6Z1_9RHOB</name>
<dbReference type="PANTHER" id="PTHR40267">
    <property type="entry name" value="BLR3294 PROTEIN"/>
    <property type="match status" value="1"/>
</dbReference>